<feature type="coiled-coil region" evidence="1">
    <location>
        <begin position="295"/>
        <end position="322"/>
    </location>
</feature>
<gene>
    <name evidence="2" type="ORF">GJ668_16525</name>
</gene>
<evidence type="ECO:0000256" key="1">
    <source>
        <dbReference type="SAM" id="Coils"/>
    </source>
</evidence>
<accession>A0A6N8EEM3</accession>
<reference evidence="2 3" key="1">
    <citation type="submission" date="2019-11" db="EMBL/GenBank/DDBJ databases">
        <title>Whole-genome sequence of the anaerobic purple sulfur bacterium Allochromatium palmeri DSM 15591.</title>
        <authorList>
            <person name="Kyndt J.A."/>
            <person name="Meyer T.E."/>
        </authorList>
    </citation>
    <scope>NUCLEOTIDE SEQUENCE [LARGE SCALE GENOMIC DNA]</scope>
    <source>
        <strain evidence="2 3">DSM 15591</strain>
    </source>
</reference>
<organism evidence="2 3">
    <name type="scientific">Allochromatium palmeri</name>
    <dbReference type="NCBI Taxonomy" id="231048"/>
    <lineage>
        <taxon>Bacteria</taxon>
        <taxon>Pseudomonadati</taxon>
        <taxon>Pseudomonadota</taxon>
        <taxon>Gammaproteobacteria</taxon>
        <taxon>Chromatiales</taxon>
        <taxon>Chromatiaceae</taxon>
        <taxon>Allochromatium</taxon>
    </lineage>
</organism>
<keyword evidence="3" id="KW-1185">Reference proteome</keyword>
<dbReference type="RefSeq" id="WP_155451237.1">
    <property type="nucleotide sequence ID" value="NZ_WNKT01000048.1"/>
</dbReference>
<protein>
    <submittedName>
        <fullName evidence="2">Uncharacterized protein</fullName>
    </submittedName>
</protein>
<sequence>MQSYLSSPELEQVTQGRCGYAVLQDDGQLLSGKSLIHQARTEAYGYASSARTNIVTALNLQQKAAAKKKLCRLGKKHEWLILSCEAWGQTPQQFSEDCLFADPAFEVHVLAYVRPQIEWMNSAWWQWGAWTSLEARPWIDRERKKALWYSLLRQWAEKPWVKTLTVRLLDGDIIQDCMNHLGYQVSGQSRVNQSLPEIVLRLFQRHRHLRPGPHASAIDFVLGRCLSLDTKEAPWIMGPVIAKNLVEFFRKDNEQLVQMLSSQQREHMLSDSRWWQAERNRKGWLNHACIEAIDIDELEQFAVAAIKAVENLDAEVRQLRSRLFLYEPNLDL</sequence>
<dbReference type="AlphaFoldDB" id="A0A6N8EEM3"/>
<dbReference type="OrthoDB" id="6217368at2"/>
<dbReference type="EMBL" id="WNKT01000048">
    <property type="protein sequence ID" value="MTW22673.1"/>
    <property type="molecule type" value="Genomic_DNA"/>
</dbReference>
<keyword evidence="1" id="KW-0175">Coiled coil</keyword>
<name>A0A6N8EEM3_9GAMM</name>
<dbReference type="Proteomes" id="UP000434044">
    <property type="component" value="Unassembled WGS sequence"/>
</dbReference>
<comment type="caution">
    <text evidence="2">The sequence shown here is derived from an EMBL/GenBank/DDBJ whole genome shotgun (WGS) entry which is preliminary data.</text>
</comment>
<evidence type="ECO:0000313" key="2">
    <source>
        <dbReference type="EMBL" id="MTW22673.1"/>
    </source>
</evidence>
<evidence type="ECO:0000313" key="3">
    <source>
        <dbReference type="Proteomes" id="UP000434044"/>
    </source>
</evidence>
<proteinExistence type="predicted"/>